<evidence type="ECO:0008006" key="3">
    <source>
        <dbReference type="Google" id="ProtNLM"/>
    </source>
</evidence>
<dbReference type="EMBL" id="DXGJ01000032">
    <property type="protein sequence ID" value="HIW71878.1"/>
    <property type="molecule type" value="Genomic_DNA"/>
</dbReference>
<gene>
    <name evidence="1" type="ORF">H9875_04545</name>
</gene>
<protein>
    <recommendedName>
        <fullName evidence="3">Surface layer protein A domain-containing protein</fullName>
    </recommendedName>
</protein>
<sequence>MKKMTSMVALMGIGLMVGGTGIDALGTTGLTGTDATAQAATLEGKYSRIDKDAMNSRYQYKVLNKKGKVYSISGTKKNAKLKTIHYLKNYKTKKWTRTKITQVKHNGNWMVYYYMKSNAKNKAAGWVKLTDMQVTSPKPGKATKHEAADFDTWYKDLSKTQRGYYKIAAESGPFALNYKGEQVPLQNLSY</sequence>
<accession>A0A9D1U4G8</accession>
<dbReference type="AlphaFoldDB" id="A0A9D1U4G8"/>
<proteinExistence type="predicted"/>
<evidence type="ECO:0000313" key="2">
    <source>
        <dbReference type="Proteomes" id="UP000886822"/>
    </source>
</evidence>
<organism evidence="1 2">
    <name type="scientific">Candidatus Levilactobacillus faecigallinarum</name>
    <dbReference type="NCBI Taxonomy" id="2838638"/>
    <lineage>
        <taxon>Bacteria</taxon>
        <taxon>Bacillati</taxon>
        <taxon>Bacillota</taxon>
        <taxon>Bacilli</taxon>
        <taxon>Lactobacillales</taxon>
        <taxon>Lactobacillaceae</taxon>
        <taxon>Levilactobacillus</taxon>
    </lineage>
</organism>
<comment type="caution">
    <text evidence="1">The sequence shown here is derived from an EMBL/GenBank/DDBJ whole genome shotgun (WGS) entry which is preliminary data.</text>
</comment>
<evidence type="ECO:0000313" key="1">
    <source>
        <dbReference type="EMBL" id="HIW71878.1"/>
    </source>
</evidence>
<reference evidence="1" key="1">
    <citation type="journal article" date="2021" name="PeerJ">
        <title>Extensive microbial diversity within the chicken gut microbiome revealed by metagenomics and culture.</title>
        <authorList>
            <person name="Gilroy R."/>
            <person name="Ravi A."/>
            <person name="Getino M."/>
            <person name="Pursley I."/>
            <person name="Horton D.L."/>
            <person name="Alikhan N.F."/>
            <person name="Baker D."/>
            <person name="Gharbi K."/>
            <person name="Hall N."/>
            <person name="Watson M."/>
            <person name="Adriaenssens E.M."/>
            <person name="Foster-Nyarko E."/>
            <person name="Jarju S."/>
            <person name="Secka A."/>
            <person name="Antonio M."/>
            <person name="Oren A."/>
            <person name="Chaudhuri R.R."/>
            <person name="La Ragione R."/>
            <person name="Hildebrand F."/>
            <person name="Pallen M.J."/>
        </authorList>
    </citation>
    <scope>NUCLEOTIDE SEQUENCE</scope>
    <source>
        <strain evidence="1">CHK173-259</strain>
    </source>
</reference>
<reference evidence="1" key="2">
    <citation type="submission" date="2021-04" db="EMBL/GenBank/DDBJ databases">
        <authorList>
            <person name="Gilroy R."/>
        </authorList>
    </citation>
    <scope>NUCLEOTIDE SEQUENCE</scope>
    <source>
        <strain evidence="1">CHK173-259</strain>
    </source>
</reference>
<name>A0A9D1U4G8_9LACO</name>
<dbReference type="Proteomes" id="UP000886822">
    <property type="component" value="Unassembled WGS sequence"/>
</dbReference>